<feature type="compositionally biased region" description="Low complexity" evidence="1">
    <location>
        <begin position="60"/>
        <end position="78"/>
    </location>
</feature>
<feature type="region of interest" description="Disordered" evidence="1">
    <location>
        <begin position="334"/>
        <end position="379"/>
    </location>
</feature>
<sequence>MAAPTSDEYLRILSIAVFASLAPGSSTLSLFDPDTNQLCEFRLQKISGPLDTPSLDSSYGSTATSCASRSGTRSSSGSPFSNASLRKPRSASLDSRLRSDLLNRLLLTGSSVYRAPHLDKRTTYPIARLPPLSVRVRGDGTPPSFWDDSLSSETTALSLAPTPVKRLFRNPNVGNPNTPTSSSGGSSAAGSSQPVGLGFSDLFGQNGTPFDGLGSLPRQTSTPHRVCTSPADGPLLWTSAEGPSPSSEGSRGSLNASTSPGEFFREAARRALFSRKVDAVATPDASFIEMRSPPGAPAHRGTVWRPQSASLPARPAAEEDVFFSKPIRVPGSLAPQGAISRGSCRASRGYKAKDQLSRDGSDGSGVVGAWSVPSSPRGSMTAEWVALEKGRIGEERRPAWKP</sequence>
<reference evidence="2" key="1">
    <citation type="submission" date="2014-01" db="EMBL/GenBank/DDBJ databases">
        <title>The genome of the white-rot fungus Pycnoporus cinnabarinus: a basidiomycete model with a versatile arsenal for lignocellulosic biomass breakdown.</title>
        <authorList>
            <person name="Levasseur A."/>
            <person name="Lomascolo A."/>
            <person name="Ruiz-Duenas F.J."/>
            <person name="Uzan E."/>
            <person name="Piumi F."/>
            <person name="Kues U."/>
            <person name="Ram A.F.J."/>
            <person name="Murat C."/>
            <person name="Haon M."/>
            <person name="Benoit I."/>
            <person name="Arfi Y."/>
            <person name="Chevret D."/>
            <person name="Drula E."/>
            <person name="Kwon M.J."/>
            <person name="Gouret P."/>
            <person name="Lesage-Meessen L."/>
            <person name="Lombard V."/>
            <person name="Mariette J."/>
            <person name="Noirot C."/>
            <person name="Park J."/>
            <person name="Patyshakuliyeva A."/>
            <person name="Wieneger R.A.B."/>
            <person name="Wosten H.A.B."/>
            <person name="Martin F."/>
            <person name="Coutinho P.M."/>
            <person name="de Vries R."/>
            <person name="Martinez A.T."/>
            <person name="Klopp C."/>
            <person name="Pontarotti P."/>
            <person name="Henrissat B."/>
            <person name="Record E."/>
        </authorList>
    </citation>
    <scope>NUCLEOTIDE SEQUENCE [LARGE SCALE GENOMIC DNA]</scope>
    <source>
        <strain evidence="2">BRFM137</strain>
    </source>
</reference>
<dbReference type="HOGENOM" id="CLU_685387_0_0_1"/>
<dbReference type="OrthoDB" id="2753093at2759"/>
<accession>A0A060S4S9</accession>
<evidence type="ECO:0000256" key="1">
    <source>
        <dbReference type="SAM" id="MobiDB-lite"/>
    </source>
</evidence>
<comment type="caution">
    <text evidence="2">The sequence shown here is derived from an EMBL/GenBank/DDBJ whole genome shotgun (WGS) entry which is preliminary data.</text>
</comment>
<dbReference type="AlphaFoldDB" id="A0A060S4S9"/>
<feature type="region of interest" description="Disordered" evidence="1">
    <location>
        <begin position="52"/>
        <end position="92"/>
    </location>
</feature>
<evidence type="ECO:0000313" key="2">
    <source>
        <dbReference type="EMBL" id="CDO69457.1"/>
    </source>
</evidence>
<feature type="compositionally biased region" description="Basic and acidic residues" evidence="1">
    <location>
        <begin position="351"/>
        <end position="361"/>
    </location>
</feature>
<keyword evidence="3" id="KW-1185">Reference proteome</keyword>
<dbReference type="OMA" id="CASELWH"/>
<feature type="region of interest" description="Disordered" evidence="1">
    <location>
        <begin position="161"/>
        <end position="259"/>
    </location>
</feature>
<feature type="compositionally biased region" description="Low complexity" evidence="1">
    <location>
        <begin position="181"/>
        <end position="192"/>
    </location>
</feature>
<evidence type="ECO:0000313" key="3">
    <source>
        <dbReference type="Proteomes" id="UP000029665"/>
    </source>
</evidence>
<feature type="compositionally biased region" description="Low complexity" evidence="1">
    <location>
        <begin position="239"/>
        <end position="253"/>
    </location>
</feature>
<organism evidence="2 3">
    <name type="scientific">Pycnoporus cinnabarinus</name>
    <name type="common">Cinnabar-red polypore</name>
    <name type="synonym">Trametes cinnabarina</name>
    <dbReference type="NCBI Taxonomy" id="5643"/>
    <lineage>
        <taxon>Eukaryota</taxon>
        <taxon>Fungi</taxon>
        <taxon>Dikarya</taxon>
        <taxon>Basidiomycota</taxon>
        <taxon>Agaricomycotina</taxon>
        <taxon>Agaricomycetes</taxon>
        <taxon>Polyporales</taxon>
        <taxon>Polyporaceae</taxon>
        <taxon>Trametes</taxon>
    </lineage>
</organism>
<proteinExistence type="predicted"/>
<gene>
    <name evidence="2" type="ORF">BN946_scf184817.g17</name>
</gene>
<dbReference type="Proteomes" id="UP000029665">
    <property type="component" value="Unassembled WGS sequence"/>
</dbReference>
<protein>
    <submittedName>
        <fullName evidence="2">Uncharacterized protein</fullName>
    </submittedName>
</protein>
<dbReference type="EMBL" id="CCBP010000044">
    <property type="protein sequence ID" value="CDO69457.1"/>
    <property type="molecule type" value="Genomic_DNA"/>
</dbReference>
<name>A0A060S4S9_PYCCI</name>